<evidence type="ECO:0000313" key="2">
    <source>
        <dbReference type="Proteomes" id="UP000314294"/>
    </source>
</evidence>
<dbReference type="Proteomes" id="UP000314294">
    <property type="component" value="Unassembled WGS sequence"/>
</dbReference>
<proteinExistence type="predicted"/>
<organism evidence="1 2">
    <name type="scientific">Liparis tanakae</name>
    <name type="common">Tanaka's snailfish</name>
    <dbReference type="NCBI Taxonomy" id="230148"/>
    <lineage>
        <taxon>Eukaryota</taxon>
        <taxon>Metazoa</taxon>
        <taxon>Chordata</taxon>
        <taxon>Craniata</taxon>
        <taxon>Vertebrata</taxon>
        <taxon>Euteleostomi</taxon>
        <taxon>Actinopterygii</taxon>
        <taxon>Neopterygii</taxon>
        <taxon>Teleostei</taxon>
        <taxon>Neoteleostei</taxon>
        <taxon>Acanthomorphata</taxon>
        <taxon>Eupercaria</taxon>
        <taxon>Perciformes</taxon>
        <taxon>Cottioidei</taxon>
        <taxon>Cottales</taxon>
        <taxon>Liparidae</taxon>
        <taxon>Liparis</taxon>
    </lineage>
</organism>
<keyword evidence="2" id="KW-1185">Reference proteome</keyword>
<comment type="caution">
    <text evidence="1">The sequence shown here is derived from an EMBL/GenBank/DDBJ whole genome shotgun (WGS) entry which is preliminary data.</text>
</comment>
<name>A0A4Z2FQ58_9TELE</name>
<sequence>MSSRSRRLSVYFAQKPEDTLMNSQEMDGETPLEKQLDSPTAEQLNADWLSQLGIGHLFHASQFASNARPAIYRNLSRLYVDFAYRIYSHETFATLLV</sequence>
<accession>A0A4Z2FQ58</accession>
<protein>
    <submittedName>
        <fullName evidence="1">Uncharacterized protein</fullName>
    </submittedName>
</protein>
<dbReference type="EMBL" id="SRLO01000994">
    <property type="protein sequence ID" value="TNN43055.1"/>
    <property type="molecule type" value="Genomic_DNA"/>
</dbReference>
<reference evidence="1 2" key="1">
    <citation type="submission" date="2019-03" db="EMBL/GenBank/DDBJ databases">
        <title>First draft genome of Liparis tanakae, snailfish: a comprehensive survey of snailfish specific genes.</title>
        <authorList>
            <person name="Kim W."/>
            <person name="Song I."/>
            <person name="Jeong J.-H."/>
            <person name="Kim D."/>
            <person name="Kim S."/>
            <person name="Ryu S."/>
            <person name="Song J.Y."/>
            <person name="Lee S.K."/>
        </authorList>
    </citation>
    <scope>NUCLEOTIDE SEQUENCE [LARGE SCALE GENOMIC DNA]</scope>
    <source>
        <tissue evidence="1">Muscle</tissue>
    </source>
</reference>
<dbReference type="AlphaFoldDB" id="A0A4Z2FQ58"/>
<evidence type="ECO:0000313" key="1">
    <source>
        <dbReference type="EMBL" id="TNN43055.1"/>
    </source>
</evidence>
<gene>
    <name evidence="1" type="ORF">EYF80_046765</name>
</gene>